<dbReference type="PANTHER" id="PTHR31901:SF9">
    <property type="entry name" value="GH3 DOMAIN-CONTAINING PROTEIN"/>
    <property type="match status" value="1"/>
</dbReference>
<evidence type="ECO:0000313" key="2">
    <source>
        <dbReference type="Proteomes" id="UP000695022"/>
    </source>
</evidence>
<dbReference type="PANTHER" id="PTHR31901">
    <property type="entry name" value="GH3 DOMAIN-CONTAINING PROTEIN"/>
    <property type="match status" value="1"/>
</dbReference>
<keyword evidence="2" id="KW-1185">Reference proteome</keyword>
<dbReference type="RefSeq" id="XP_014670678.1">
    <property type="nucleotide sequence ID" value="XM_014815192.1"/>
</dbReference>
<evidence type="ECO:0000313" key="3">
    <source>
        <dbReference type="RefSeq" id="XP_014670678.1"/>
    </source>
</evidence>
<dbReference type="Pfam" id="PF03321">
    <property type="entry name" value="GH3"/>
    <property type="match status" value="1"/>
</dbReference>
<organism evidence="2 4">
    <name type="scientific">Priapulus caudatus</name>
    <name type="common">Priapulid worm</name>
    <dbReference type="NCBI Taxonomy" id="37621"/>
    <lineage>
        <taxon>Eukaryota</taxon>
        <taxon>Metazoa</taxon>
        <taxon>Ecdysozoa</taxon>
        <taxon>Scalidophora</taxon>
        <taxon>Priapulida</taxon>
        <taxon>Priapulimorpha</taxon>
        <taxon>Priapulimorphida</taxon>
        <taxon>Priapulidae</taxon>
        <taxon>Priapulus</taxon>
    </lineage>
</organism>
<proteinExistence type="predicted"/>
<feature type="domain" description="GH3 middle" evidence="1">
    <location>
        <begin position="258"/>
        <end position="329"/>
    </location>
</feature>
<accession>A0ABM1EEQ8</accession>
<dbReference type="GeneID" id="106811531"/>
<protein>
    <submittedName>
        <fullName evidence="3 4">Indole-3-acetic acid-amido synthetase GH3.6-like isoform X1</fullName>
    </submittedName>
</protein>
<dbReference type="InterPro" id="IPR004993">
    <property type="entry name" value="GH3"/>
</dbReference>
<gene>
    <name evidence="3 4" type="primary">LOC106811531</name>
</gene>
<evidence type="ECO:0000313" key="4">
    <source>
        <dbReference type="RefSeq" id="XP_014670679.1"/>
    </source>
</evidence>
<name>A0ABM1EEQ8_PRICU</name>
<reference evidence="3 4" key="1">
    <citation type="submission" date="2025-05" db="UniProtKB">
        <authorList>
            <consortium name="RefSeq"/>
        </authorList>
    </citation>
    <scope>IDENTIFICATION</scope>
</reference>
<evidence type="ECO:0000259" key="1">
    <source>
        <dbReference type="Pfam" id="PF23571"/>
    </source>
</evidence>
<dbReference type="InterPro" id="IPR055377">
    <property type="entry name" value="GH3_M"/>
</dbReference>
<dbReference type="Pfam" id="PF23571">
    <property type="entry name" value="GH3_M"/>
    <property type="match status" value="1"/>
</dbReference>
<sequence length="400" mass="45817">MKGRPLYLTLTSGTTARLNTYRRLFGSLQVLYCKFLLVAGKAVRDLLCKTPSLQRHVVFSYKTTYTYSPAGIPISQVTDVPLKTNYQEWARVTLTTPPCARDISTDQEIIYIHLLFALRDRYLYSIDAVFASTVYYAFVLLEQRWMELVEDIRLGKVNPTLNIEKHVRHALNEELEPMPERATELANEFYKGFDAIVLRIWPHCHVINAATAGSLAMFTRSLRSKYCRYIPVFSPVFASTEVCLGVNLWPLDEVPNFCLTPSCSFHEFIPEANADEDQPKTLFSDQVKVGQTYEVVATSLNPLYRYRTGDLVTIRRFYEQAPVFEYRTRKGALFNIRGEKVTDVILTTAIKNCSKKHWNDKMIIDFVCCDSHLVDNLGGAEYATTGTLPCYYVFLNSLME</sequence>
<dbReference type="RefSeq" id="XP_014670679.1">
    <property type="nucleotide sequence ID" value="XM_014815193.1"/>
</dbReference>
<dbReference type="Proteomes" id="UP000695022">
    <property type="component" value="Unplaced"/>
</dbReference>